<dbReference type="CDD" id="cd20292">
    <property type="entry name" value="cupin_QdtA-like"/>
    <property type="match status" value="1"/>
</dbReference>
<organism evidence="2 3">
    <name type="scientific">Aliarcobacter thereius</name>
    <dbReference type="NCBI Taxonomy" id="544718"/>
    <lineage>
        <taxon>Bacteria</taxon>
        <taxon>Pseudomonadati</taxon>
        <taxon>Campylobacterota</taxon>
        <taxon>Epsilonproteobacteria</taxon>
        <taxon>Campylobacterales</taxon>
        <taxon>Arcobacteraceae</taxon>
        <taxon>Aliarcobacter</taxon>
    </lineage>
</organism>
<dbReference type="RefSeq" id="WP_138142851.1">
    <property type="nucleotide sequence ID" value="NZ_VBUF01000003.1"/>
</dbReference>
<reference evidence="2 3" key="1">
    <citation type="submission" date="2019-05" db="EMBL/GenBank/DDBJ databases">
        <title>Arcobacter cibarius and Arcobacter thereius providing challenges in identification an antibiotic susceptibility and Quinolone resistance.</title>
        <authorList>
            <person name="Busch A."/>
            <person name="Hanel I."/>
            <person name="Hotzel H."/>
            <person name="Tomaso H."/>
        </authorList>
    </citation>
    <scope>NUCLEOTIDE SEQUENCE [LARGE SCALE GENOMIC DNA]</scope>
    <source>
        <strain evidence="2 3">17CS1191_2</strain>
    </source>
</reference>
<comment type="caution">
    <text evidence="2">The sequence shown here is derived from an EMBL/GenBank/DDBJ whole genome shotgun (WGS) entry which is preliminary data.</text>
</comment>
<protein>
    <submittedName>
        <fullName evidence="2">WxcM-like domain-containing protein</fullName>
    </submittedName>
</protein>
<dbReference type="SUPFAM" id="SSF51182">
    <property type="entry name" value="RmlC-like cupins"/>
    <property type="match status" value="1"/>
</dbReference>
<evidence type="ECO:0000313" key="3">
    <source>
        <dbReference type="Proteomes" id="UP000308001"/>
    </source>
</evidence>
<dbReference type="Proteomes" id="UP000308001">
    <property type="component" value="Unassembled WGS sequence"/>
</dbReference>
<dbReference type="AlphaFoldDB" id="A0A5R9GYI2"/>
<accession>A0A5R9GYI2</accession>
<evidence type="ECO:0000313" key="2">
    <source>
        <dbReference type="EMBL" id="TLS71839.1"/>
    </source>
</evidence>
<feature type="domain" description="Sugar 3,4-ketoisomerase QdtA cupin" evidence="1">
    <location>
        <begin position="6"/>
        <end position="130"/>
    </location>
</feature>
<dbReference type="Gene3D" id="2.60.120.10">
    <property type="entry name" value="Jelly Rolls"/>
    <property type="match status" value="1"/>
</dbReference>
<dbReference type="Pfam" id="PF05523">
    <property type="entry name" value="FdtA"/>
    <property type="match status" value="1"/>
</dbReference>
<sequence length="134" mass="15578">MTKNKIEFKILGDHRGQLVALEENRQIPFQIKRVFYIYGTQEGISRGNHSHYKTKQFLVAVNGSCKVTLDNGKVKETFDLNRPNIGLFQDALIWGTMHDFSRDCVLMVLSDEYYDANDYINNYESFLKEVNDDS</sequence>
<dbReference type="InterPro" id="IPR008894">
    <property type="entry name" value="QdtA_cupin_dom"/>
</dbReference>
<evidence type="ECO:0000259" key="1">
    <source>
        <dbReference type="Pfam" id="PF05523"/>
    </source>
</evidence>
<dbReference type="EMBL" id="VBUF01000003">
    <property type="protein sequence ID" value="TLS71839.1"/>
    <property type="molecule type" value="Genomic_DNA"/>
</dbReference>
<dbReference type="InterPro" id="IPR011051">
    <property type="entry name" value="RmlC_Cupin_sf"/>
</dbReference>
<proteinExistence type="predicted"/>
<dbReference type="InterPro" id="IPR014710">
    <property type="entry name" value="RmlC-like_jellyroll"/>
</dbReference>
<name>A0A5R9GYI2_9BACT</name>
<gene>
    <name evidence="2" type="ORF">FE246_05280</name>
</gene>